<dbReference type="AlphaFoldDB" id="A0ABD3NS90"/>
<evidence type="ECO:0008006" key="5">
    <source>
        <dbReference type="Google" id="ProtNLM"/>
    </source>
</evidence>
<dbReference type="InterPro" id="IPR029000">
    <property type="entry name" value="Cyclophilin-like_dom_sf"/>
</dbReference>
<keyword evidence="1" id="KW-0175">Coiled coil</keyword>
<evidence type="ECO:0000256" key="1">
    <source>
        <dbReference type="SAM" id="Coils"/>
    </source>
</evidence>
<accession>A0ABD3NS90</accession>
<organism evidence="3 4">
    <name type="scientific">Cyclotella atomus</name>
    <dbReference type="NCBI Taxonomy" id="382360"/>
    <lineage>
        <taxon>Eukaryota</taxon>
        <taxon>Sar</taxon>
        <taxon>Stramenopiles</taxon>
        <taxon>Ochrophyta</taxon>
        <taxon>Bacillariophyta</taxon>
        <taxon>Coscinodiscophyceae</taxon>
        <taxon>Thalassiosirophycidae</taxon>
        <taxon>Stephanodiscales</taxon>
        <taxon>Stephanodiscaceae</taxon>
        <taxon>Cyclotella</taxon>
    </lineage>
</organism>
<evidence type="ECO:0000313" key="3">
    <source>
        <dbReference type="EMBL" id="KAL3778121.1"/>
    </source>
</evidence>
<dbReference type="Gene3D" id="1.10.287.1490">
    <property type="match status" value="1"/>
</dbReference>
<reference evidence="3 4" key="1">
    <citation type="submission" date="2024-10" db="EMBL/GenBank/DDBJ databases">
        <title>Updated reference genomes for cyclostephanoid diatoms.</title>
        <authorList>
            <person name="Roberts W.R."/>
            <person name="Alverson A.J."/>
        </authorList>
    </citation>
    <scope>NUCLEOTIDE SEQUENCE [LARGE SCALE GENOMIC DNA]</scope>
    <source>
        <strain evidence="3 4">AJA010-31</strain>
    </source>
</reference>
<proteinExistence type="predicted"/>
<feature type="coiled-coil region" evidence="1">
    <location>
        <begin position="262"/>
        <end position="331"/>
    </location>
</feature>
<sequence length="522" mass="58993">MAASPQDKAKPNVMNGTAELNAAPKSTSLAKQILALLFALTIGTLIGGYVTSSLLESEYQSILAQLRANYQLSLSETKEEHKICQDDLLEQKKSYTEAVSSNDDGCKDELKTLKSQWRHEELLCQQEVEREMLWSHKAYEDSTAAIAKATNKLQALKQEIGSLKSDLVNKHAEWEVAVSNLSSTQMQREEARQKLDQITLQLADVEGQYHRTQKSLSTLGEELERRDIERAECDKIHRELDSCKRTLQKSLEGTTDGCTTSLDLLKDEKNDLSRQLEVMKTQNEKIIGESEFTNRRSAHVEKQLEGANALLSEFETERDALKVEIKTINDKIREKDRLSVLHRYGPGPHQIKFTIQIPSDPPIEETLILELAPLDLMPHTVKSVLEMIEKETLVDGTFMLAKPHIILVGPVDYWNTENNNRLSERMISDGYENGVLLFNEFTPEYPHFEGTVGFTPGYFGPVFYVNLVDNSEIHAASKDPAFGVFVKGFDIVKRFAQMPKREEDGVFDSPIYIVGAEILDKN</sequence>
<evidence type="ECO:0000313" key="4">
    <source>
        <dbReference type="Proteomes" id="UP001530400"/>
    </source>
</evidence>
<protein>
    <recommendedName>
        <fullName evidence="5">PPIase cyclophilin-type domain-containing protein</fullName>
    </recommendedName>
</protein>
<feature type="transmembrane region" description="Helical" evidence="2">
    <location>
        <begin position="33"/>
        <end position="55"/>
    </location>
</feature>
<name>A0ABD3NS90_9STRA</name>
<dbReference type="SUPFAM" id="SSF50891">
    <property type="entry name" value="Cyclophilin-like"/>
    <property type="match status" value="1"/>
</dbReference>
<dbReference type="EMBL" id="JALLPJ020001003">
    <property type="protein sequence ID" value="KAL3778121.1"/>
    <property type="molecule type" value="Genomic_DNA"/>
</dbReference>
<comment type="caution">
    <text evidence="3">The sequence shown here is derived from an EMBL/GenBank/DDBJ whole genome shotgun (WGS) entry which is preliminary data.</text>
</comment>
<keyword evidence="2" id="KW-1133">Transmembrane helix</keyword>
<keyword evidence="2" id="KW-0812">Transmembrane</keyword>
<keyword evidence="4" id="KW-1185">Reference proteome</keyword>
<dbReference type="Proteomes" id="UP001530400">
    <property type="component" value="Unassembled WGS sequence"/>
</dbReference>
<keyword evidence="2" id="KW-0472">Membrane</keyword>
<gene>
    <name evidence="3" type="ORF">ACHAWO_008073</name>
</gene>
<evidence type="ECO:0000256" key="2">
    <source>
        <dbReference type="SAM" id="Phobius"/>
    </source>
</evidence>
<feature type="coiled-coil region" evidence="1">
    <location>
        <begin position="139"/>
        <end position="208"/>
    </location>
</feature>